<gene>
    <name evidence="6" type="ORF">ACFQGD_27520</name>
</gene>
<feature type="region of interest" description="Disordered" evidence="4">
    <location>
        <begin position="463"/>
        <end position="486"/>
    </location>
</feature>
<dbReference type="Proteomes" id="UP001596337">
    <property type="component" value="Unassembled WGS sequence"/>
</dbReference>
<dbReference type="InterPro" id="IPR050090">
    <property type="entry name" value="Tyrosine_recombinase_XerCD"/>
</dbReference>
<dbReference type="PANTHER" id="PTHR30349:SF41">
    <property type="entry name" value="INTEGRASE_RECOMBINASE PROTEIN MJ0367-RELATED"/>
    <property type="match status" value="1"/>
</dbReference>
<protein>
    <submittedName>
        <fullName evidence="6">Tyrosine-type recombinase/integrase</fullName>
    </submittedName>
</protein>
<feature type="domain" description="Tyr recombinase" evidence="5">
    <location>
        <begin position="256"/>
        <end position="482"/>
    </location>
</feature>
<dbReference type="InterPro" id="IPR011010">
    <property type="entry name" value="DNA_brk_join_enz"/>
</dbReference>
<dbReference type="RefSeq" id="WP_345390881.1">
    <property type="nucleotide sequence ID" value="NZ_BAABLA010000007.1"/>
</dbReference>
<evidence type="ECO:0000259" key="5">
    <source>
        <dbReference type="PROSITE" id="PS51898"/>
    </source>
</evidence>
<dbReference type="Pfam" id="PF00589">
    <property type="entry name" value="Phage_integrase"/>
    <property type="match status" value="1"/>
</dbReference>
<evidence type="ECO:0000313" key="6">
    <source>
        <dbReference type="EMBL" id="MFC6870883.1"/>
    </source>
</evidence>
<comment type="similarity">
    <text evidence="1">Belongs to the 'phage' integrase family.</text>
</comment>
<accession>A0ABW2C6U6</accession>
<evidence type="ECO:0000256" key="3">
    <source>
        <dbReference type="ARBA" id="ARBA00023172"/>
    </source>
</evidence>
<evidence type="ECO:0000256" key="4">
    <source>
        <dbReference type="SAM" id="MobiDB-lite"/>
    </source>
</evidence>
<comment type="caution">
    <text evidence="6">The sequence shown here is derived from an EMBL/GenBank/DDBJ whole genome shotgun (WGS) entry which is preliminary data.</text>
</comment>
<dbReference type="CDD" id="cd00397">
    <property type="entry name" value="DNA_BRE_C"/>
    <property type="match status" value="1"/>
</dbReference>
<keyword evidence="7" id="KW-1185">Reference proteome</keyword>
<feature type="compositionally biased region" description="Polar residues" evidence="4">
    <location>
        <begin position="463"/>
        <end position="474"/>
    </location>
</feature>
<organism evidence="6 7">
    <name type="scientific">Haloechinothrix salitolerans</name>
    <dbReference type="NCBI Taxonomy" id="926830"/>
    <lineage>
        <taxon>Bacteria</taxon>
        <taxon>Bacillati</taxon>
        <taxon>Actinomycetota</taxon>
        <taxon>Actinomycetes</taxon>
        <taxon>Pseudonocardiales</taxon>
        <taxon>Pseudonocardiaceae</taxon>
        <taxon>Haloechinothrix</taxon>
    </lineage>
</organism>
<evidence type="ECO:0000313" key="7">
    <source>
        <dbReference type="Proteomes" id="UP001596337"/>
    </source>
</evidence>
<dbReference type="SUPFAM" id="SSF56349">
    <property type="entry name" value="DNA breaking-rejoining enzymes"/>
    <property type="match status" value="1"/>
</dbReference>
<evidence type="ECO:0000256" key="2">
    <source>
        <dbReference type="ARBA" id="ARBA00023125"/>
    </source>
</evidence>
<sequence>MAYLFGFTDLQLLGNLGRGARKVFGEALVDHAVAQVTSVLHGWGQRSPQVTARTASLVCHAMLLNRSPCLADLSAEVIQGLRTNLTIPYSLRQNVHSLHRALAALGLTSSPRPPARLAPPPVEGVAEPWARWVQRWHDTSTLPARSRKDRRNQMLRMGRWLAAEHPEVQEPEQWTRELCAAWVAAVDRLHIGDYIQHNASLQERIGEPLMPRTKSGLLAGARQFFRDCQEWEWILRRFDPARALATPRSIRALIGPNPRVIADDIWAKLLWTGLNLEHSDVYANPVGRKHPIELLRALVLTWLFGGLRSDELSRLRVGCIRWQHHGKPIAGDARDVLAEDAVCLLDVPVHKTGTAFTKPVDAIVGQAIEAWQAVRPEQPKRLDRKTNEHVDLLFSVRAHPVGKTYINRSIIPALCAKAGVPTADVRGNITSHRARSTIASQLYNAKEPMTLFELQAWLGHRSPNTTQHYTNPQELHQAGAKPQVAC</sequence>
<reference evidence="7" key="1">
    <citation type="journal article" date="2019" name="Int. J. Syst. Evol. Microbiol.">
        <title>The Global Catalogue of Microorganisms (GCM) 10K type strain sequencing project: providing services to taxonomists for standard genome sequencing and annotation.</title>
        <authorList>
            <consortium name="The Broad Institute Genomics Platform"/>
            <consortium name="The Broad Institute Genome Sequencing Center for Infectious Disease"/>
            <person name="Wu L."/>
            <person name="Ma J."/>
        </authorList>
    </citation>
    <scope>NUCLEOTIDE SEQUENCE [LARGE SCALE GENOMIC DNA]</scope>
    <source>
        <strain evidence="7">KCTC 32255</strain>
    </source>
</reference>
<dbReference type="PROSITE" id="PS51898">
    <property type="entry name" value="TYR_RECOMBINASE"/>
    <property type="match status" value="1"/>
</dbReference>
<name>A0ABW2C6U6_9PSEU</name>
<proteinExistence type="inferred from homology"/>
<dbReference type="PANTHER" id="PTHR30349">
    <property type="entry name" value="PHAGE INTEGRASE-RELATED"/>
    <property type="match status" value="1"/>
</dbReference>
<keyword evidence="3" id="KW-0233">DNA recombination</keyword>
<dbReference type="Gene3D" id="1.10.443.10">
    <property type="entry name" value="Intergrase catalytic core"/>
    <property type="match status" value="1"/>
</dbReference>
<dbReference type="InterPro" id="IPR013762">
    <property type="entry name" value="Integrase-like_cat_sf"/>
</dbReference>
<dbReference type="InterPro" id="IPR002104">
    <property type="entry name" value="Integrase_catalytic"/>
</dbReference>
<dbReference type="EMBL" id="JBHSXX010000001">
    <property type="protein sequence ID" value="MFC6870883.1"/>
    <property type="molecule type" value="Genomic_DNA"/>
</dbReference>
<keyword evidence="2" id="KW-0238">DNA-binding</keyword>
<evidence type="ECO:0000256" key="1">
    <source>
        <dbReference type="ARBA" id="ARBA00008857"/>
    </source>
</evidence>